<dbReference type="SUPFAM" id="SSF161098">
    <property type="entry name" value="MetI-like"/>
    <property type="match status" value="1"/>
</dbReference>
<evidence type="ECO:0000256" key="7">
    <source>
        <dbReference type="RuleBase" id="RU363032"/>
    </source>
</evidence>
<keyword evidence="3" id="KW-1003">Cell membrane</keyword>
<dbReference type="CDD" id="cd06261">
    <property type="entry name" value="TM_PBP2"/>
    <property type="match status" value="1"/>
</dbReference>
<dbReference type="PROSITE" id="PS50928">
    <property type="entry name" value="ABC_TM1"/>
    <property type="match status" value="1"/>
</dbReference>
<dbReference type="InterPro" id="IPR035906">
    <property type="entry name" value="MetI-like_sf"/>
</dbReference>
<evidence type="ECO:0000313" key="10">
    <source>
        <dbReference type="EMBL" id="REE04812.1"/>
    </source>
</evidence>
<dbReference type="EMBL" id="QREH01000001">
    <property type="protein sequence ID" value="REE04812.1"/>
    <property type="molecule type" value="Genomic_DNA"/>
</dbReference>
<accession>A0A3D9LF69</accession>
<organism evidence="10 11">
    <name type="scientific">Citricoccus muralis</name>
    <dbReference type="NCBI Taxonomy" id="169134"/>
    <lineage>
        <taxon>Bacteria</taxon>
        <taxon>Bacillati</taxon>
        <taxon>Actinomycetota</taxon>
        <taxon>Actinomycetes</taxon>
        <taxon>Micrococcales</taxon>
        <taxon>Micrococcaceae</taxon>
        <taxon>Citricoccus</taxon>
    </lineage>
</organism>
<evidence type="ECO:0000256" key="8">
    <source>
        <dbReference type="SAM" id="MobiDB-lite"/>
    </source>
</evidence>
<gene>
    <name evidence="10" type="ORF">C8E99_2668</name>
</gene>
<dbReference type="AlphaFoldDB" id="A0A3D9LF69"/>
<comment type="subcellular location">
    <subcellularLocation>
        <location evidence="1 7">Cell membrane</location>
        <topology evidence="1 7">Multi-pass membrane protein</topology>
    </subcellularLocation>
</comment>
<keyword evidence="2 7" id="KW-0813">Transport</keyword>
<dbReference type="InterPro" id="IPR000515">
    <property type="entry name" value="MetI-like"/>
</dbReference>
<name>A0A3D9LF69_9MICC</name>
<dbReference type="Pfam" id="PF00528">
    <property type="entry name" value="BPD_transp_1"/>
    <property type="match status" value="1"/>
</dbReference>
<dbReference type="RefSeq" id="WP_115932684.1">
    <property type="nucleotide sequence ID" value="NZ_QREH01000001.1"/>
</dbReference>
<dbReference type="GO" id="GO:0055085">
    <property type="term" value="P:transmembrane transport"/>
    <property type="evidence" value="ECO:0007669"/>
    <property type="project" value="InterPro"/>
</dbReference>
<feature type="transmembrane region" description="Helical" evidence="7">
    <location>
        <begin position="49"/>
        <end position="71"/>
    </location>
</feature>
<feature type="domain" description="ABC transmembrane type-1" evidence="9">
    <location>
        <begin position="108"/>
        <end position="297"/>
    </location>
</feature>
<dbReference type="Gene3D" id="1.10.3720.10">
    <property type="entry name" value="MetI-like"/>
    <property type="match status" value="1"/>
</dbReference>
<evidence type="ECO:0000259" key="9">
    <source>
        <dbReference type="PROSITE" id="PS50928"/>
    </source>
</evidence>
<keyword evidence="4 7" id="KW-0812">Transmembrane</keyword>
<feature type="transmembrane region" description="Helical" evidence="7">
    <location>
        <begin position="157"/>
        <end position="187"/>
    </location>
</feature>
<dbReference type="PANTHER" id="PTHR43386">
    <property type="entry name" value="OLIGOPEPTIDE TRANSPORT SYSTEM PERMEASE PROTEIN APPC"/>
    <property type="match status" value="1"/>
</dbReference>
<sequence>MTSTLPTPAVLAPQDGGAPRPDGDSRLVPGPSGRRRVRAVLRSLRTLDWLAGLFVLALLLAVAAPALLTAYDPLDAGAGQILEAPGTAHPLGTDYLGRDLASRLIFGTTTTFSASAVAVSVGLAGGIVLGLVSGYLGGWVDALVSRIVDVLLSVPGLLLSMVIIVALGFGAINAAIAVGISSIANFARIARSEVLRIRNSAFVEAAQHQGSGRLRTLIHHILPNSLGPVLTLIPLQFGGAIIWISALSFLGFGAVPPQPEWGLLVSEGRQYVMSAPWLLIGPGLAIVLTVLSLSHLQRLAARLRKEFS</sequence>
<proteinExistence type="inferred from homology"/>
<feature type="transmembrane region" description="Helical" evidence="7">
    <location>
        <begin position="229"/>
        <end position="255"/>
    </location>
</feature>
<reference evidence="10 11" key="1">
    <citation type="submission" date="2018-07" db="EMBL/GenBank/DDBJ databases">
        <title>Sequencing the genomes of 1000 actinobacteria strains.</title>
        <authorList>
            <person name="Klenk H.-P."/>
        </authorList>
    </citation>
    <scope>NUCLEOTIDE SEQUENCE [LARGE SCALE GENOMIC DNA]</scope>
    <source>
        <strain evidence="10 11">DSM 14442</strain>
    </source>
</reference>
<protein>
    <submittedName>
        <fullName evidence="10">Peptide/nickel transport system permease protein</fullName>
    </submittedName>
</protein>
<dbReference type="PANTHER" id="PTHR43386:SF1">
    <property type="entry name" value="D,D-DIPEPTIDE TRANSPORT SYSTEM PERMEASE PROTEIN DDPC-RELATED"/>
    <property type="match status" value="1"/>
</dbReference>
<feature type="transmembrane region" description="Helical" evidence="7">
    <location>
        <begin position="275"/>
        <end position="296"/>
    </location>
</feature>
<evidence type="ECO:0000256" key="3">
    <source>
        <dbReference type="ARBA" id="ARBA00022475"/>
    </source>
</evidence>
<keyword evidence="11" id="KW-1185">Reference proteome</keyword>
<evidence type="ECO:0000256" key="5">
    <source>
        <dbReference type="ARBA" id="ARBA00022989"/>
    </source>
</evidence>
<feature type="region of interest" description="Disordered" evidence="8">
    <location>
        <begin position="1"/>
        <end position="31"/>
    </location>
</feature>
<keyword evidence="5 7" id="KW-1133">Transmembrane helix</keyword>
<evidence type="ECO:0000256" key="1">
    <source>
        <dbReference type="ARBA" id="ARBA00004651"/>
    </source>
</evidence>
<evidence type="ECO:0000256" key="2">
    <source>
        <dbReference type="ARBA" id="ARBA00022448"/>
    </source>
</evidence>
<feature type="transmembrane region" description="Helical" evidence="7">
    <location>
        <begin position="112"/>
        <end position="137"/>
    </location>
</feature>
<dbReference type="OrthoDB" id="9812701at2"/>
<dbReference type="GO" id="GO:0005886">
    <property type="term" value="C:plasma membrane"/>
    <property type="evidence" value="ECO:0007669"/>
    <property type="project" value="UniProtKB-SubCell"/>
</dbReference>
<comment type="similarity">
    <text evidence="7">Belongs to the binding-protein-dependent transport system permease family.</text>
</comment>
<dbReference type="Proteomes" id="UP000256727">
    <property type="component" value="Unassembled WGS sequence"/>
</dbReference>
<evidence type="ECO:0000313" key="11">
    <source>
        <dbReference type="Proteomes" id="UP000256727"/>
    </source>
</evidence>
<evidence type="ECO:0000256" key="6">
    <source>
        <dbReference type="ARBA" id="ARBA00023136"/>
    </source>
</evidence>
<keyword evidence="6 7" id="KW-0472">Membrane</keyword>
<dbReference type="InterPro" id="IPR050366">
    <property type="entry name" value="BP-dependent_transpt_permease"/>
</dbReference>
<evidence type="ECO:0000256" key="4">
    <source>
        <dbReference type="ARBA" id="ARBA00022692"/>
    </source>
</evidence>
<comment type="caution">
    <text evidence="10">The sequence shown here is derived from an EMBL/GenBank/DDBJ whole genome shotgun (WGS) entry which is preliminary data.</text>
</comment>